<dbReference type="EC" id="2.1.1.64" evidence="2"/>
<evidence type="ECO:0000259" key="1">
    <source>
        <dbReference type="Pfam" id="PF08241"/>
    </source>
</evidence>
<dbReference type="EC" id="2.1.1.222" evidence="2"/>
<feature type="domain" description="Methyltransferase type 11" evidence="1">
    <location>
        <begin position="43"/>
        <end position="134"/>
    </location>
</feature>
<accession>A0ABW7N2B6</accession>
<evidence type="ECO:0000313" key="2">
    <source>
        <dbReference type="EMBL" id="MFH6981828.1"/>
    </source>
</evidence>
<dbReference type="EMBL" id="JBIPKE010000004">
    <property type="protein sequence ID" value="MFH6981828.1"/>
    <property type="molecule type" value="Genomic_DNA"/>
</dbReference>
<dbReference type="GO" id="GO:0061542">
    <property type="term" value="F:3-demethylubiquinol 3-O-methyltransferase activity"/>
    <property type="evidence" value="ECO:0007669"/>
    <property type="project" value="UniProtKB-EC"/>
</dbReference>
<dbReference type="InterPro" id="IPR013216">
    <property type="entry name" value="Methyltransf_11"/>
</dbReference>
<proteinExistence type="predicted"/>
<protein>
    <submittedName>
        <fullName evidence="2">Class I SAM-dependent methyltransferase</fullName>
        <ecNumber evidence="2">2.1.1.222</ecNumber>
        <ecNumber evidence="2">2.1.1.64</ecNumber>
    </submittedName>
</protein>
<organism evidence="2 3">
    <name type="scientific">Marinoscillum luteum</name>
    <dbReference type="NCBI Taxonomy" id="861051"/>
    <lineage>
        <taxon>Bacteria</taxon>
        <taxon>Pseudomonadati</taxon>
        <taxon>Bacteroidota</taxon>
        <taxon>Cytophagia</taxon>
        <taxon>Cytophagales</taxon>
        <taxon>Reichenbachiellaceae</taxon>
        <taxon>Marinoscillum</taxon>
    </lineage>
</organism>
<dbReference type="SUPFAM" id="SSF53335">
    <property type="entry name" value="S-adenosyl-L-methionine-dependent methyltransferases"/>
    <property type="match status" value="1"/>
</dbReference>
<keyword evidence="2" id="KW-0808">Transferase</keyword>
<dbReference type="Gene3D" id="3.40.50.150">
    <property type="entry name" value="Vaccinia Virus protein VP39"/>
    <property type="match status" value="1"/>
</dbReference>
<dbReference type="RefSeq" id="WP_395415679.1">
    <property type="nucleotide sequence ID" value="NZ_JBIPKE010000004.1"/>
</dbReference>
<keyword evidence="2" id="KW-0489">Methyltransferase</keyword>
<name>A0ABW7N2B6_9BACT</name>
<gene>
    <name evidence="2" type="ORF">ACHKAR_00185</name>
</gene>
<dbReference type="GO" id="GO:0032259">
    <property type="term" value="P:methylation"/>
    <property type="evidence" value="ECO:0007669"/>
    <property type="project" value="UniProtKB-KW"/>
</dbReference>
<evidence type="ECO:0000313" key="3">
    <source>
        <dbReference type="Proteomes" id="UP001610063"/>
    </source>
</evidence>
<dbReference type="CDD" id="cd02440">
    <property type="entry name" value="AdoMet_MTases"/>
    <property type="match status" value="1"/>
</dbReference>
<sequence>MAEFWEESFKDKREMWGLEPAKSSILTNDFFVEQGVKSVLIPGIGYGRNAKIFMQNGMSVTGIEISQTAIDMAKSHFGNDLIIFHGSVTDMPFDDHLYDGIFCYALIHLLDQHERLKLIRDCYDQLSDHGVMVFTVITREAQTYGQGTRIGKDRFEMFGGVKMFFYNEETVEEEFGASGLFEISEVNENYPFYMIKCRKS</sequence>
<keyword evidence="3" id="KW-1185">Reference proteome</keyword>
<dbReference type="InterPro" id="IPR029063">
    <property type="entry name" value="SAM-dependent_MTases_sf"/>
</dbReference>
<dbReference type="Pfam" id="PF08241">
    <property type="entry name" value="Methyltransf_11"/>
    <property type="match status" value="1"/>
</dbReference>
<dbReference type="Proteomes" id="UP001610063">
    <property type="component" value="Unassembled WGS sequence"/>
</dbReference>
<reference evidence="2 3" key="1">
    <citation type="journal article" date="2013" name="Int. J. Syst. Evol. Microbiol.">
        <title>Marinoscillum luteum sp. nov., isolated from marine sediment.</title>
        <authorList>
            <person name="Cha I.T."/>
            <person name="Park S.J."/>
            <person name="Kim S.J."/>
            <person name="Kim J.G."/>
            <person name="Jung M.Y."/>
            <person name="Shin K.S."/>
            <person name="Kwon K.K."/>
            <person name="Yang S.H."/>
            <person name="Seo Y.S."/>
            <person name="Rhee S.K."/>
        </authorList>
    </citation>
    <scope>NUCLEOTIDE SEQUENCE [LARGE SCALE GENOMIC DNA]</scope>
    <source>
        <strain evidence="2 3">KCTC 23939</strain>
    </source>
</reference>
<dbReference type="GO" id="GO:0102208">
    <property type="term" value="F:2-polyprenyl-6-hydroxyphenol methylase activity"/>
    <property type="evidence" value="ECO:0007669"/>
    <property type="project" value="UniProtKB-EC"/>
</dbReference>
<comment type="caution">
    <text evidence="2">The sequence shown here is derived from an EMBL/GenBank/DDBJ whole genome shotgun (WGS) entry which is preliminary data.</text>
</comment>